<organism evidence="1">
    <name type="scientific">Ixodes ricinus</name>
    <name type="common">Common tick</name>
    <name type="synonym">Acarus ricinus</name>
    <dbReference type="NCBI Taxonomy" id="34613"/>
    <lineage>
        <taxon>Eukaryota</taxon>
        <taxon>Metazoa</taxon>
        <taxon>Ecdysozoa</taxon>
        <taxon>Arthropoda</taxon>
        <taxon>Chelicerata</taxon>
        <taxon>Arachnida</taxon>
        <taxon>Acari</taxon>
        <taxon>Parasitiformes</taxon>
        <taxon>Ixodida</taxon>
        <taxon>Ixodoidea</taxon>
        <taxon>Ixodidae</taxon>
        <taxon>Ixodinae</taxon>
        <taxon>Ixodes</taxon>
    </lineage>
</organism>
<dbReference type="PANTHER" id="PTHR47577:SF2">
    <property type="entry name" value="THAP DOMAIN CONTAINING 9"/>
    <property type="match status" value="1"/>
</dbReference>
<accession>A0A0K8R8G8</accession>
<sequence length="229" mass="26024">MPTRHSLCVPNCHSQVETARHRTRRRRAVLCKDTDHDAPLNSRGKIRLLGMMVLPRDEDHDYADVPTMKTLSLHIEEHDYLDVPNDRTLSLYVENIAEHLAGYVARMLHKDETCPGCLAILQERRRTGDPPMPSSSVVAICKSAEKCLKVLEARDSTSKGVVKRRRLETAVGCAVLHDLLERQVRFFEGNKHMFDTEPADNHVARLTKRTVSCYSKIRLHHQARSTASA</sequence>
<dbReference type="EMBL" id="GADI01006660">
    <property type="protein sequence ID" value="JAA67148.1"/>
    <property type="molecule type" value="mRNA"/>
</dbReference>
<name>A0A0K8R8G8_IXORI</name>
<protein>
    <submittedName>
        <fullName evidence="1">Putative p-element</fullName>
    </submittedName>
</protein>
<dbReference type="PANTHER" id="PTHR47577">
    <property type="entry name" value="THAP DOMAIN-CONTAINING PROTEIN 6"/>
    <property type="match status" value="1"/>
</dbReference>
<proteinExistence type="evidence at transcript level"/>
<evidence type="ECO:0000313" key="1">
    <source>
        <dbReference type="EMBL" id="JAA67148.1"/>
    </source>
</evidence>
<dbReference type="AlphaFoldDB" id="A0A0K8R8G8"/>
<reference evidence="1" key="1">
    <citation type="submission" date="2012-12" db="EMBL/GenBank/DDBJ databases">
        <title>Identification and characterization of a phenylalanine ammonia-lyase gene family in Isatis indigotica Fort.</title>
        <authorList>
            <person name="Liu Q."/>
            <person name="Chen J."/>
            <person name="Zhou X."/>
            <person name="Di P."/>
            <person name="Xiao Y."/>
            <person name="Xuan H."/>
            <person name="Zhang L."/>
            <person name="Chen W."/>
        </authorList>
    </citation>
    <scope>NUCLEOTIDE SEQUENCE</scope>
    <source>
        <tissue evidence="1">Salivary gland</tissue>
    </source>
</reference>